<evidence type="ECO:0000256" key="1">
    <source>
        <dbReference type="SAM" id="MobiDB-lite"/>
    </source>
</evidence>
<reference evidence="2 3" key="1">
    <citation type="submission" date="2021-03" db="EMBL/GenBank/DDBJ databases">
        <title>Genomic Encyclopedia of Type Strains, Phase IV (KMG-IV): sequencing the most valuable type-strain genomes for metagenomic binning, comparative biology and taxonomic classification.</title>
        <authorList>
            <person name="Goeker M."/>
        </authorList>
    </citation>
    <scope>NUCLEOTIDE SEQUENCE [LARGE SCALE GENOMIC DNA]</scope>
    <source>
        <strain evidence="2 3">DSM 15596</strain>
    </source>
</reference>
<gene>
    <name evidence="2" type="ORF">J2Z18_002975</name>
</gene>
<dbReference type="EMBL" id="JAGGKI010000006">
    <property type="protein sequence ID" value="MBP1893872.1"/>
    <property type="molecule type" value="Genomic_DNA"/>
</dbReference>
<dbReference type="RefSeq" id="WP_007128026.1">
    <property type="nucleotide sequence ID" value="NZ_BOSA01000048.1"/>
</dbReference>
<dbReference type="PANTHER" id="PTHR33795">
    <property type="entry name" value="INSERTION ELEMENT IS150 PROTEIN INSJ"/>
    <property type="match status" value="1"/>
</dbReference>
<dbReference type="InterPro" id="IPR009057">
    <property type="entry name" value="Homeodomain-like_sf"/>
</dbReference>
<evidence type="ECO:0000313" key="3">
    <source>
        <dbReference type="Proteomes" id="UP000706926"/>
    </source>
</evidence>
<organism evidence="2 3">
    <name type="scientific">Paenibacillus lactis</name>
    <dbReference type="NCBI Taxonomy" id="228574"/>
    <lineage>
        <taxon>Bacteria</taxon>
        <taxon>Bacillati</taxon>
        <taxon>Bacillota</taxon>
        <taxon>Bacilli</taxon>
        <taxon>Bacillales</taxon>
        <taxon>Paenibacillaceae</taxon>
        <taxon>Paenibacillus</taxon>
    </lineage>
</organism>
<name>A0ABS4FCA0_9BACL</name>
<accession>A0ABS4FCA0</accession>
<keyword evidence="3" id="KW-1185">Reference proteome</keyword>
<comment type="caution">
    <text evidence="2">The sequence shown here is derived from an EMBL/GenBank/DDBJ whole genome shotgun (WGS) entry which is preliminary data.</text>
</comment>
<sequence>MGEIRKTYDIEFKRKAVAMFLEEGLGYKTVAKTLGIDDRMVRRWVAHYEREGIEGLKEKRGTSTGSKNGRPKKAKTLEEEVLRLRAENALLKKLWELQRGQEQSDVKPTKPSKR</sequence>
<dbReference type="InterPro" id="IPR052057">
    <property type="entry name" value="IS150/IS1296_orfA-like"/>
</dbReference>
<dbReference type="PANTHER" id="PTHR33795:SF1">
    <property type="entry name" value="INSERTION ELEMENT IS150 PROTEIN INSJ"/>
    <property type="match status" value="1"/>
</dbReference>
<proteinExistence type="predicted"/>
<dbReference type="GeneID" id="95404937"/>
<dbReference type="Pfam" id="PF01527">
    <property type="entry name" value="HTH_Tnp_1"/>
    <property type="match status" value="1"/>
</dbReference>
<dbReference type="Gene3D" id="1.10.10.60">
    <property type="entry name" value="Homeodomain-like"/>
    <property type="match status" value="1"/>
</dbReference>
<dbReference type="InterPro" id="IPR002514">
    <property type="entry name" value="Transposase_8"/>
</dbReference>
<dbReference type="Proteomes" id="UP000706926">
    <property type="component" value="Unassembled WGS sequence"/>
</dbReference>
<evidence type="ECO:0000313" key="2">
    <source>
        <dbReference type="EMBL" id="MBP1893872.1"/>
    </source>
</evidence>
<protein>
    <submittedName>
        <fullName evidence="2">Transposase</fullName>
    </submittedName>
</protein>
<feature type="region of interest" description="Disordered" evidence="1">
    <location>
        <begin position="55"/>
        <end position="75"/>
    </location>
</feature>
<dbReference type="SUPFAM" id="SSF46689">
    <property type="entry name" value="Homeodomain-like"/>
    <property type="match status" value="1"/>
</dbReference>